<reference evidence="1 2" key="1">
    <citation type="submission" date="2017-02" db="EMBL/GenBank/DDBJ databases">
        <authorList>
            <person name="Peterson S.W."/>
        </authorList>
    </citation>
    <scope>NUCLEOTIDE SEQUENCE [LARGE SCALE GENOMIC DNA]</scope>
    <source>
        <strain evidence="1 2">DSM 18034</strain>
    </source>
</reference>
<evidence type="ECO:0000313" key="1">
    <source>
        <dbReference type="EMBL" id="SKA62688.1"/>
    </source>
</evidence>
<name>A0A1T4VCT8_9BACT</name>
<dbReference type="Proteomes" id="UP000189733">
    <property type="component" value="Unassembled WGS sequence"/>
</dbReference>
<accession>A0A1T4VCT8</accession>
<gene>
    <name evidence="1" type="ORF">SAMN02745702_00003</name>
</gene>
<protein>
    <recommendedName>
        <fullName evidence="3">Tetratricopeptide repeat-containing protein</fullName>
    </recommendedName>
</protein>
<evidence type="ECO:0008006" key="3">
    <source>
        <dbReference type="Google" id="ProtNLM"/>
    </source>
</evidence>
<organism evidence="1 2">
    <name type="scientific">Desulfobaculum bizertense DSM 18034</name>
    <dbReference type="NCBI Taxonomy" id="1121442"/>
    <lineage>
        <taxon>Bacteria</taxon>
        <taxon>Pseudomonadati</taxon>
        <taxon>Thermodesulfobacteriota</taxon>
        <taxon>Desulfovibrionia</taxon>
        <taxon>Desulfovibrionales</taxon>
        <taxon>Desulfovibrionaceae</taxon>
        <taxon>Desulfobaculum</taxon>
    </lineage>
</organism>
<dbReference type="AlphaFoldDB" id="A0A1T4VCT8"/>
<dbReference type="STRING" id="1121442.SAMN02745702_00003"/>
<sequence length="101" mass="11128">MNPIMEMGQLNKEAMHICTSGGNLSNAEFLLRQALMRSSACRSPLPGAKIKHNLALVLTLSERRDEAHRLLSSALETVSDAQLEHSSFYRRIQTALHGLAA</sequence>
<evidence type="ECO:0000313" key="2">
    <source>
        <dbReference type="Proteomes" id="UP000189733"/>
    </source>
</evidence>
<dbReference type="RefSeq" id="WP_078683341.1">
    <property type="nucleotide sequence ID" value="NZ_FUYA01000001.1"/>
</dbReference>
<dbReference type="OrthoDB" id="5461261at2"/>
<dbReference type="EMBL" id="FUYA01000001">
    <property type="protein sequence ID" value="SKA62688.1"/>
    <property type="molecule type" value="Genomic_DNA"/>
</dbReference>
<proteinExistence type="predicted"/>
<keyword evidence="2" id="KW-1185">Reference proteome</keyword>